<keyword evidence="2" id="KW-1185">Reference proteome</keyword>
<organism evidence="1 2">
    <name type="scientific">Dallia pectoralis</name>
    <name type="common">Alaska blackfish</name>
    <dbReference type="NCBI Taxonomy" id="75939"/>
    <lineage>
        <taxon>Eukaryota</taxon>
        <taxon>Metazoa</taxon>
        <taxon>Chordata</taxon>
        <taxon>Craniata</taxon>
        <taxon>Vertebrata</taxon>
        <taxon>Euteleostomi</taxon>
        <taxon>Actinopterygii</taxon>
        <taxon>Neopterygii</taxon>
        <taxon>Teleostei</taxon>
        <taxon>Protacanthopterygii</taxon>
        <taxon>Esociformes</taxon>
        <taxon>Umbridae</taxon>
        <taxon>Dallia</taxon>
    </lineage>
</organism>
<gene>
    <name evidence="1" type="ORF">DPEC_G00261650</name>
</gene>
<name>A0ACC2FRS5_DALPE</name>
<accession>A0ACC2FRS5</accession>
<dbReference type="Proteomes" id="UP001157502">
    <property type="component" value="Chromosome 23"/>
</dbReference>
<comment type="caution">
    <text evidence="1">The sequence shown here is derived from an EMBL/GenBank/DDBJ whole genome shotgun (WGS) entry which is preliminary data.</text>
</comment>
<evidence type="ECO:0000313" key="1">
    <source>
        <dbReference type="EMBL" id="KAJ7994023.1"/>
    </source>
</evidence>
<sequence>MQDRNVSLRPGAHNPTLLTVPAPPTLHPPTLLPVLSGPPDFAVRDRGCVVLTRPQGAPALGTLTYRFGIRGSPFHVTGTDSATADSDSVVVWCRAVAVCTSTEI</sequence>
<reference evidence="1" key="1">
    <citation type="submission" date="2021-05" db="EMBL/GenBank/DDBJ databases">
        <authorList>
            <person name="Pan Q."/>
            <person name="Jouanno E."/>
            <person name="Zahm M."/>
            <person name="Klopp C."/>
            <person name="Cabau C."/>
            <person name="Louis A."/>
            <person name="Berthelot C."/>
            <person name="Parey E."/>
            <person name="Roest Crollius H."/>
            <person name="Montfort J."/>
            <person name="Robinson-Rechavi M."/>
            <person name="Bouchez O."/>
            <person name="Lampietro C."/>
            <person name="Lopez Roques C."/>
            <person name="Donnadieu C."/>
            <person name="Postlethwait J."/>
            <person name="Bobe J."/>
            <person name="Dillon D."/>
            <person name="Chandos A."/>
            <person name="von Hippel F."/>
            <person name="Guiguen Y."/>
        </authorList>
    </citation>
    <scope>NUCLEOTIDE SEQUENCE</scope>
    <source>
        <strain evidence="1">YG-Jan2019</strain>
    </source>
</reference>
<protein>
    <submittedName>
        <fullName evidence="1">Uncharacterized protein</fullName>
    </submittedName>
</protein>
<proteinExistence type="predicted"/>
<dbReference type="EMBL" id="CM055750">
    <property type="protein sequence ID" value="KAJ7994023.1"/>
    <property type="molecule type" value="Genomic_DNA"/>
</dbReference>
<evidence type="ECO:0000313" key="2">
    <source>
        <dbReference type="Proteomes" id="UP001157502"/>
    </source>
</evidence>